<dbReference type="Pfam" id="PF16125">
    <property type="entry name" value="DUF4837"/>
    <property type="match status" value="1"/>
</dbReference>
<evidence type="ECO:0000313" key="1">
    <source>
        <dbReference type="EMBL" id="GGC49688.1"/>
    </source>
</evidence>
<organism evidence="1 2">
    <name type="scientific">Marivirga lumbricoides</name>
    <dbReference type="NCBI Taxonomy" id="1046115"/>
    <lineage>
        <taxon>Bacteria</taxon>
        <taxon>Pseudomonadati</taxon>
        <taxon>Bacteroidota</taxon>
        <taxon>Cytophagia</taxon>
        <taxon>Cytophagales</taxon>
        <taxon>Marivirgaceae</taxon>
        <taxon>Marivirga</taxon>
    </lineage>
</organism>
<gene>
    <name evidence="1" type="ORF">GCM10011506_39150</name>
</gene>
<dbReference type="EMBL" id="BMEC01000014">
    <property type="protein sequence ID" value="GGC49688.1"/>
    <property type="molecule type" value="Genomic_DNA"/>
</dbReference>
<reference evidence="2" key="1">
    <citation type="journal article" date="2019" name="Int. J. Syst. Evol. Microbiol.">
        <title>The Global Catalogue of Microorganisms (GCM) 10K type strain sequencing project: providing services to taxonomists for standard genome sequencing and annotation.</title>
        <authorList>
            <consortium name="The Broad Institute Genomics Platform"/>
            <consortium name="The Broad Institute Genome Sequencing Center for Infectious Disease"/>
            <person name="Wu L."/>
            <person name="Ma J."/>
        </authorList>
    </citation>
    <scope>NUCLEOTIDE SEQUENCE [LARGE SCALE GENOMIC DNA]</scope>
    <source>
        <strain evidence="2">CGMCC 1.10832</strain>
    </source>
</reference>
<evidence type="ECO:0000313" key="2">
    <source>
        <dbReference type="Proteomes" id="UP000636010"/>
    </source>
</evidence>
<sequence length="329" mass="38011">MQNARGEFGEIILVMAPEIWNGPLGDLIREIYTENVEAIPQDEPIYDLRRVNPSEFNTLLKASKNLMFVATLDNNSGEGQQMKRYFTDNSLQQIKNNPEIFSFNQEDVYAKGQEVLYLFGRNEQELIENIQENRERVQQFFNLVEEERLVKNLKQSPSKGIMNYLADSLGIDMLIPFGYDLAIKKENFAWIRKLDAKEEYNFWVAEMPFQDEAAFDPENLKEIRNQLGRKYITDLDNDSLFLTTQDELELVIDTVNLNGNYALRAKGLWKYSDNSRGGAFIGYLFANETTGKLYYVEGYLDNPGEDKREPMRAIKAILGTVDIPDTIND</sequence>
<evidence type="ECO:0008006" key="3">
    <source>
        <dbReference type="Google" id="ProtNLM"/>
    </source>
</evidence>
<protein>
    <recommendedName>
        <fullName evidence="3">DUF4837 domain-containing protein</fullName>
    </recommendedName>
</protein>
<accession>A0ABQ1MZ53</accession>
<dbReference type="Proteomes" id="UP000636010">
    <property type="component" value="Unassembled WGS sequence"/>
</dbReference>
<name>A0ABQ1MZ53_9BACT</name>
<proteinExistence type="predicted"/>
<dbReference type="InterPro" id="IPR032286">
    <property type="entry name" value="DUF4837"/>
</dbReference>
<comment type="caution">
    <text evidence="1">The sequence shown here is derived from an EMBL/GenBank/DDBJ whole genome shotgun (WGS) entry which is preliminary data.</text>
</comment>
<keyword evidence="2" id="KW-1185">Reference proteome</keyword>